<dbReference type="InterPro" id="IPR029058">
    <property type="entry name" value="AB_hydrolase_fold"/>
</dbReference>
<evidence type="ECO:0000313" key="3">
    <source>
        <dbReference type="Proteomes" id="UP000199021"/>
    </source>
</evidence>
<evidence type="ECO:0000259" key="1">
    <source>
        <dbReference type="Pfam" id="PF00561"/>
    </source>
</evidence>
<proteinExistence type="predicted"/>
<dbReference type="EMBL" id="FOFB01000041">
    <property type="protein sequence ID" value="SER41847.1"/>
    <property type="molecule type" value="Genomic_DNA"/>
</dbReference>
<dbReference type="STRING" id="478744.SAMN05444359_14130"/>
<feature type="domain" description="AB hydrolase-1" evidence="1">
    <location>
        <begin position="67"/>
        <end position="233"/>
    </location>
</feature>
<keyword evidence="3" id="KW-1185">Reference proteome</keyword>
<gene>
    <name evidence="2" type="ORF">SAMN05444359_14130</name>
</gene>
<dbReference type="PANTHER" id="PTHR43798">
    <property type="entry name" value="MONOACYLGLYCEROL LIPASE"/>
    <property type="match status" value="1"/>
</dbReference>
<evidence type="ECO:0000313" key="2">
    <source>
        <dbReference type="EMBL" id="SER41847.1"/>
    </source>
</evidence>
<dbReference type="SUPFAM" id="SSF53474">
    <property type="entry name" value="alpha/beta-Hydrolases"/>
    <property type="match status" value="1"/>
</dbReference>
<organism evidence="2 3">
    <name type="scientific">Neolewinella agarilytica</name>
    <dbReference type="NCBI Taxonomy" id="478744"/>
    <lineage>
        <taxon>Bacteria</taxon>
        <taxon>Pseudomonadati</taxon>
        <taxon>Bacteroidota</taxon>
        <taxon>Saprospiria</taxon>
        <taxon>Saprospirales</taxon>
        <taxon>Lewinellaceae</taxon>
        <taxon>Neolewinella</taxon>
    </lineage>
</organism>
<dbReference type="OrthoDB" id="9780932at2"/>
<dbReference type="InterPro" id="IPR050266">
    <property type="entry name" value="AB_hydrolase_sf"/>
</dbReference>
<dbReference type="AlphaFoldDB" id="A0A1H9P1B2"/>
<name>A0A1H9P1B2_9BACT</name>
<dbReference type="InParanoid" id="A0A1H9P1B2"/>
<dbReference type="Pfam" id="PF00561">
    <property type="entry name" value="Abhydrolase_1"/>
    <property type="match status" value="1"/>
</dbReference>
<accession>A0A1H9P1B2</accession>
<sequence>MYFTLKLMIMPCRPLLYLVIALLLISCTSEGKPEGQDATSEASTNEFATFSSFDGEQIAYFDEGEGPAVMLLHGFINSAASWEGTELKKQLRAQGFRIIVPDLRGNGNSAKPQTDTGYADFAEIKDLQALADHLKLEEYMAVGYSRGSILLANLLTREPRISRAIIGGMGIDFTNPDWPRRIQFADAFSGVVALTPETEGAVNYAKSINADLRSLHLQQKHQPSTSPDALREVSIPIMVLVGNDDKDNGDPGQLERLFPNGRLNIIPGDHNTTYRKGVFAAATMAFLKGG</sequence>
<reference evidence="3" key="1">
    <citation type="submission" date="2016-10" db="EMBL/GenBank/DDBJ databases">
        <authorList>
            <person name="Varghese N."/>
            <person name="Submissions S."/>
        </authorList>
    </citation>
    <scope>NUCLEOTIDE SEQUENCE [LARGE SCALE GENOMIC DNA]</scope>
    <source>
        <strain evidence="3">DSM 24740</strain>
    </source>
</reference>
<dbReference type="Gene3D" id="3.40.50.1820">
    <property type="entry name" value="alpha/beta hydrolase"/>
    <property type="match status" value="1"/>
</dbReference>
<dbReference type="PROSITE" id="PS51257">
    <property type="entry name" value="PROKAR_LIPOPROTEIN"/>
    <property type="match status" value="1"/>
</dbReference>
<protein>
    <submittedName>
        <fullName evidence="2">Pimeloyl-ACP methyl ester carboxylesterase</fullName>
    </submittedName>
</protein>
<dbReference type="InterPro" id="IPR000073">
    <property type="entry name" value="AB_hydrolase_1"/>
</dbReference>
<dbReference type="Proteomes" id="UP000199021">
    <property type="component" value="Unassembled WGS sequence"/>
</dbReference>